<keyword evidence="2" id="KW-1003">Cell membrane</keyword>
<feature type="transmembrane region" description="Helical" evidence="6">
    <location>
        <begin position="80"/>
        <end position="99"/>
    </location>
</feature>
<dbReference type="GO" id="GO:0005886">
    <property type="term" value="C:plasma membrane"/>
    <property type="evidence" value="ECO:0007669"/>
    <property type="project" value="UniProtKB-SubCell"/>
</dbReference>
<dbReference type="Gene3D" id="1.20.58.220">
    <property type="entry name" value="Phosphate transport system protein phou homolog 2, domain 2"/>
    <property type="match status" value="1"/>
</dbReference>
<evidence type="ECO:0000313" key="9">
    <source>
        <dbReference type="Proteomes" id="UP000184066"/>
    </source>
</evidence>
<proteinExistence type="predicted"/>
<feature type="transmembrane region" description="Helical" evidence="6">
    <location>
        <begin position="45"/>
        <end position="68"/>
    </location>
</feature>
<evidence type="ECO:0000256" key="3">
    <source>
        <dbReference type="ARBA" id="ARBA00022692"/>
    </source>
</evidence>
<dbReference type="PANTHER" id="PTHR10010">
    <property type="entry name" value="SOLUTE CARRIER FAMILY 34 SODIUM PHOSPHATE , MEMBER 2-RELATED"/>
    <property type="match status" value="1"/>
</dbReference>
<accession>A0A1M7SVU5</accession>
<dbReference type="Proteomes" id="UP000184066">
    <property type="component" value="Unassembled WGS sequence"/>
</dbReference>
<name>A0A1M7SVU5_9RHOB</name>
<feature type="transmembrane region" description="Helical" evidence="6">
    <location>
        <begin position="220"/>
        <end position="241"/>
    </location>
</feature>
<evidence type="ECO:0000313" key="8">
    <source>
        <dbReference type="EMBL" id="SHN62550.1"/>
    </source>
</evidence>
<feature type="domain" description="PhoU" evidence="7">
    <location>
        <begin position="320"/>
        <end position="400"/>
    </location>
</feature>
<reference evidence="8 9" key="1">
    <citation type="submission" date="2016-12" db="EMBL/GenBank/DDBJ databases">
        <authorList>
            <person name="Song W.-J."/>
            <person name="Kurnit D.M."/>
        </authorList>
    </citation>
    <scope>NUCLEOTIDE SEQUENCE [LARGE SCALE GENOMIC DNA]</scope>
    <source>
        <strain evidence="8 9">CGMCC 1.10808</strain>
    </source>
</reference>
<dbReference type="Pfam" id="PF01895">
    <property type="entry name" value="PhoU"/>
    <property type="match status" value="1"/>
</dbReference>
<evidence type="ECO:0000256" key="4">
    <source>
        <dbReference type="ARBA" id="ARBA00022989"/>
    </source>
</evidence>
<dbReference type="NCBIfam" id="NF037997">
    <property type="entry name" value="Na_Pi_symport"/>
    <property type="match status" value="1"/>
</dbReference>
<dbReference type="AlphaFoldDB" id="A0A1M7SVU5"/>
<dbReference type="InterPro" id="IPR003841">
    <property type="entry name" value="Na/Pi_transpt"/>
</dbReference>
<dbReference type="Pfam" id="PF02690">
    <property type="entry name" value="Na_Pi_cotrans"/>
    <property type="match status" value="1"/>
</dbReference>
<dbReference type="PANTHER" id="PTHR10010:SF46">
    <property type="entry name" value="SODIUM-DEPENDENT PHOSPHATE TRANSPORT PROTEIN 2B"/>
    <property type="match status" value="1"/>
</dbReference>
<dbReference type="GO" id="GO:0044341">
    <property type="term" value="P:sodium-dependent phosphate transport"/>
    <property type="evidence" value="ECO:0007669"/>
    <property type="project" value="InterPro"/>
</dbReference>
<evidence type="ECO:0000259" key="7">
    <source>
        <dbReference type="Pfam" id="PF01895"/>
    </source>
</evidence>
<dbReference type="GO" id="GO:0005436">
    <property type="term" value="F:sodium:phosphate symporter activity"/>
    <property type="evidence" value="ECO:0007669"/>
    <property type="project" value="InterPro"/>
</dbReference>
<feature type="transmembrane region" description="Helical" evidence="6">
    <location>
        <begin position="261"/>
        <end position="283"/>
    </location>
</feature>
<feature type="transmembrane region" description="Helical" evidence="6">
    <location>
        <begin position="185"/>
        <end position="208"/>
    </location>
</feature>
<keyword evidence="3 6" id="KW-0812">Transmembrane</keyword>
<protein>
    <submittedName>
        <fullName evidence="8">Phosphate:Na+ symporter</fullName>
    </submittedName>
</protein>
<evidence type="ECO:0000256" key="6">
    <source>
        <dbReference type="SAM" id="Phobius"/>
    </source>
</evidence>
<feature type="transmembrane region" description="Helical" evidence="6">
    <location>
        <begin position="111"/>
        <end position="128"/>
    </location>
</feature>
<keyword evidence="4 6" id="KW-1133">Transmembrane helix</keyword>
<dbReference type="OrthoDB" id="5778511at2"/>
<comment type="subcellular location">
    <subcellularLocation>
        <location evidence="1">Cell membrane</location>
        <topology evidence="1">Multi-pass membrane protein</topology>
    </subcellularLocation>
</comment>
<dbReference type="EMBL" id="FRDL01000003">
    <property type="protein sequence ID" value="SHN62550.1"/>
    <property type="molecule type" value="Genomic_DNA"/>
</dbReference>
<dbReference type="SUPFAM" id="SSF109755">
    <property type="entry name" value="PhoU-like"/>
    <property type="match status" value="1"/>
</dbReference>
<feature type="transmembrane region" description="Helical" evidence="6">
    <location>
        <begin position="140"/>
        <end position="165"/>
    </location>
</feature>
<gene>
    <name evidence="8" type="ORF">SAMN05216200_103306</name>
</gene>
<dbReference type="InterPro" id="IPR038078">
    <property type="entry name" value="PhoU-like_sf"/>
</dbReference>
<evidence type="ECO:0000256" key="1">
    <source>
        <dbReference type="ARBA" id="ARBA00004651"/>
    </source>
</evidence>
<dbReference type="InterPro" id="IPR026022">
    <property type="entry name" value="PhoU_dom"/>
</dbReference>
<sequence>MIRTGVERGFMPQLRAALRSANGGSLRAAILGVPAALALQSSTAVAILAAGFVSAGALAGRAGLAMTLGADVGSALTARLYSLPVSALTAPLLLLGVALFMNARNRPMKQAGRMLIGLGLAFVALAMIREATAPLRDSPIVNVIIGYLSSDLVGAFVLGALLAWAMHSSLAAVLTFVAFASHDMLPAQAAGAMTLGANLGGAAIPAVLTLAAPSAARQIILANLLFRGGGAMIALAALAFLEHELARLGPTAAEQVLNLHLAFNLAVALLALPLAGGALRLAAIMAPDRGTAPGPARISNLDPSVLDSPDLALGCARRELLRMGEMVHAMLAPVLGLCSKWDDEVAGFIAEAEDQVDRMHFDIKLYVAKLQRERLTDAQSRRAMEIAAMANSFEDAADQISTQMLAIARRLNNEGRRFSDAGLKDLTALHDRVLGNVQLALNLLLSGDVESARHLIEEKDAIREMEKELQARHLARLRDSSASVETSNLHQEMLRALKQVHSAVCIVAYSIVEDAGELLPSRLAGARDAGA</sequence>
<evidence type="ECO:0000256" key="2">
    <source>
        <dbReference type="ARBA" id="ARBA00022475"/>
    </source>
</evidence>
<evidence type="ECO:0000256" key="5">
    <source>
        <dbReference type="ARBA" id="ARBA00023136"/>
    </source>
</evidence>
<keyword evidence="5 6" id="KW-0472">Membrane</keyword>
<keyword evidence="9" id="KW-1185">Reference proteome</keyword>
<organism evidence="8 9">
    <name type="scientific">Oceanicella actignis</name>
    <dbReference type="NCBI Taxonomy" id="1189325"/>
    <lineage>
        <taxon>Bacteria</taxon>
        <taxon>Pseudomonadati</taxon>
        <taxon>Pseudomonadota</taxon>
        <taxon>Alphaproteobacteria</taxon>
        <taxon>Rhodobacterales</taxon>
        <taxon>Paracoccaceae</taxon>
        <taxon>Oceanicella</taxon>
    </lineage>
</organism>